<feature type="transmembrane region" description="Helical" evidence="1">
    <location>
        <begin position="60"/>
        <end position="78"/>
    </location>
</feature>
<name>A0ABU1UDA5_9MICC</name>
<evidence type="ECO:0000256" key="1">
    <source>
        <dbReference type="SAM" id="Phobius"/>
    </source>
</evidence>
<evidence type="ECO:0000259" key="2">
    <source>
        <dbReference type="Pfam" id="PF04892"/>
    </source>
</evidence>
<feature type="transmembrane region" description="Helical" evidence="1">
    <location>
        <begin position="85"/>
        <end position="108"/>
    </location>
</feature>
<feature type="transmembrane region" description="Helical" evidence="1">
    <location>
        <begin position="36"/>
        <end position="54"/>
    </location>
</feature>
<evidence type="ECO:0000313" key="3">
    <source>
        <dbReference type="EMBL" id="MDR7083188.1"/>
    </source>
</evidence>
<accession>A0ABU1UDA5</accession>
<feature type="transmembrane region" description="Helical" evidence="1">
    <location>
        <begin position="6"/>
        <end position="24"/>
    </location>
</feature>
<keyword evidence="4" id="KW-1185">Reference proteome</keyword>
<sequence length="141" mass="15100">MSTPRVWRIVLAGFLAVLALVGFWPSPVDQPVQGQVAGFLFFIHTLGVPGWIGYGFVEASANVALFVPLGVLAALAFPQKPWWQIGAFGLLVSGVMEFGQLLFLHSRFPSPLDLVTNTAGCLVGFLLATLFLRPQTGATVS</sequence>
<keyword evidence="1" id="KW-1133">Transmembrane helix</keyword>
<proteinExistence type="predicted"/>
<gene>
    <name evidence="3" type="ORF">J2X01_002481</name>
</gene>
<organism evidence="3 4">
    <name type="scientific">Arthrobacter ginsengisoli</name>
    <dbReference type="NCBI Taxonomy" id="1356565"/>
    <lineage>
        <taxon>Bacteria</taxon>
        <taxon>Bacillati</taxon>
        <taxon>Actinomycetota</taxon>
        <taxon>Actinomycetes</taxon>
        <taxon>Micrococcales</taxon>
        <taxon>Micrococcaceae</taxon>
        <taxon>Arthrobacter</taxon>
    </lineage>
</organism>
<evidence type="ECO:0000313" key="4">
    <source>
        <dbReference type="Proteomes" id="UP001252243"/>
    </source>
</evidence>
<comment type="caution">
    <text evidence="3">The sequence shown here is derived from an EMBL/GenBank/DDBJ whole genome shotgun (WGS) entry which is preliminary data.</text>
</comment>
<reference evidence="3 4" key="1">
    <citation type="submission" date="2023-07" db="EMBL/GenBank/DDBJ databases">
        <title>Sorghum-associated microbial communities from plants grown in Nebraska, USA.</title>
        <authorList>
            <person name="Schachtman D."/>
        </authorList>
    </citation>
    <scope>NUCLEOTIDE SEQUENCE [LARGE SCALE GENOMIC DNA]</scope>
    <source>
        <strain evidence="3 4">BE167</strain>
    </source>
</reference>
<keyword evidence="1" id="KW-0472">Membrane</keyword>
<dbReference type="EMBL" id="JAVDVQ010000009">
    <property type="protein sequence ID" value="MDR7083188.1"/>
    <property type="molecule type" value="Genomic_DNA"/>
</dbReference>
<dbReference type="Pfam" id="PF04892">
    <property type="entry name" value="VanZ"/>
    <property type="match status" value="1"/>
</dbReference>
<dbReference type="RefSeq" id="WP_310057485.1">
    <property type="nucleotide sequence ID" value="NZ_JAVDVQ010000009.1"/>
</dbReference>
<feature type="domain" description="VanZ-like" evidence="2">
    <location>
        <begin position="57"/>
        <end position="131"/>
    </location>
</feature>
<keyword evidence="1" id="KW-0812">Transmembrane</keyword>
<dbReference type="Proteomes" id="UP001252243">
    <property type="component" value="Unassembled WGS sequence"/>
</dbReference>
<dbReference type="InterPro" id="IPR006976">
    <property type="entry name" value="VanZ-like"/>
</dbReference>
<feature type="transmembrane region" description="Helical" evidence="1">
    <location>
        <begin position="114"/>
        <end position="132"/>
    </location>
</feature>
<protein>
    <submittedName>
        <fullName evidence="3">Glycopeptide antibiotics resistance protein</fullName>
    </submittedName>
</protein>